<evidence type="ECO:0000256" key="1">
    <source>
        <dbReference type="SAM" id="Coils"/>
    </source>
</evidence>
<dbReference type="CDD" id="cd00267">
    <property type="entry name" value="ABC_ATPase"/>
    <property type="match status" value="1"/>
</dbReference>
<evidence type="ECO:0000313" key="2">
    <source>
        <dbReference type="EMBL" id="GAG91447.1"/>
    </source>
</evidence>
<gene>
    <name evidence="2" type="ORF">S01H4_48389</name>
</gene>
<dbReference type="AlphaFoldDB" id="X1CEC4"/>
<feature type="coiled-coil region" evidence="1">
    <location>
        <begin position="8"/>
        <end position="133"/>
    </location>
</feature>
<comment type="caution">
    <text evidence="2">The sequence shown here is derived from an EMBL/GenBank/DDBJ whole genome shotgun (WGS) entry which is preliminary data.</text>
</comment>
<dbReference type="InterPro" id="IPR027417">
    <property type="entry name" value="P-loop_NTPase"/>
</dbReference>
<feature type="non-terminal residue" evidence="2">
    <location>
        <position position="1"/>
    </location>
</feature>
<protein>
    <recommendedName>
        <fullName evidence="3">RecF/RecN/SMC N-terminal domain-containing protein</fullName>
    </recommendedName>
</protein>
<reference evidence="2" key="1">
    <citation type="journal article" date="2014" name="Front. Microbiol.">
        <title>High frequency of phylogenetically diverse reductive dehalogenase-homologous genes in deep subseafloor sedimentary metagenomes.</title>
        <authorList>
            <person name="Kawai M."/>
            <person name="Futagami T."/>
            <person name="Toyoda A."/>
            <person name="Takaki Y."/>
            <person name="Nishi S."/>
            <person name="Hori S."/>
            <person name="Arai W."/>
            <person name="Tsubouchi T."/>
            <person name="Morono Y."/>
            <person name="Uchiyama I."/>
            <person name="Ito T."/>
            <person name="Fujiyama A."/>
            <person name="Inagaki F."/>
            <person name="Takami H."/>
        </authorList>
    </citation>
    <scope>NUCLEOTIDE SEQUENCE</scope>
    <source>
        <strain evidence="2">Expedition CK06-06</strain>
    </source>
</reference>
<dbReference type="Gene3D" id="3.40.50.300">
    <property type="entry name" value="P-loop containing nucleotide triphosphate hydrolases"/>
    <property type="match status" value="1"/>
</dbReference>
<dbReference type="PANTHER" id="PTHR32114">
    <property type="entry name" value="ABC TRANSPORTER ABCH.3"/>
    <property type="match status" value="1"/>
</dbReference>
<evidence type="ECO:0008006" key="3">
    <source>
        <dbReference type="Google" id="ProtNLM"/>
    </source>
</evidence>
<proteinExistence type="predicted"/>
<dbReference type="PANTHER" id="PTHR32114:SF2">
    <property type="entry name" value="ABC TRANSPORTER ABCH.3"/>
    <property type="match status" value="1"/>
</dbReference>
<sequence length="276" mass="31631">HEEDKVRLKELETNYTERISNKEDLEKEIKTIKDKQEEYTKKEAEIKEKYSKDIEVLQEKLQKLAKNFKAAEQGAQVIQDEIQELEQKIKAINDSIITCNSAIGSLSKDIENIQEDTAKVKEYEKELDKENVVLRRYLVLEEAFGLEGIQTRIVKKYIPLLNMYIKEVMDVLSQGTVEESIVVNAKSKVDIDIRGGTAHIYIMLSGGEKMIVRLSTDIGLAMLSFSRCAEKPEIICLDEIFGPLDDAHANLVFDLLERLKSKFNRVLVISHKKAIN</sequence>
<dbReference type="SUPFAM" id="SSF52540">
    <property type="entry name" value="P-loop containing nucleoside triphosphate hydrolases"/>
    <property type="match status" value="1"/>
</dbReference>
<feature type="non-terminal residue" evidence="2">
    <location>
        <position position="276"/>
    </location>
</feature>
<name>X1CEC4_9ZZZZ</name>
<keyword evidence="1" id="KW-0175">Coiled coil</keyword>
<dbReference type="EMBL" id="BART01027276">
    <property type="protein sequence ID" value="GAG91447.1"/>
    <property type="molecule type" value="Genomic_DNA"/>
</dbReference>
<accession>X1CEC4</accession>
<organism evidence="2">
    <name type="scientific">marine sediment metagenome</name>
    <dbReference type="NCBI Taxonomy" id="412755"/>
    <lineage>
        <taxon>unclassified sequences</taxon>
        <taxon>metagenomes</taxon>
        <taxon>ecological metagenomes</taxon>
    </lineage>
</organism>